<dbReference type="Gene3D" id="3.40.50.620">
    <property type="entry name" value="HUPs"/>
    <property type="match status" value="1"/>
</dbReference>
<feature type="repeat" description="WD" evidence="11">
    <location>
        <begin position="1145"/>
        <end position="1179"/>
    </location>
</feature>
<evidence type="ECO:0000256" key="12">
    <source>
        <dbReference type="SAM" id="MobiDB-lite"/>
    </source>
</evidence>
<evidence type="ECO:0000256" key="5">
    <source>
        <dbReference type="ARBA" id="ARBA00020267"/>
    </source>
</evidence>
<dbReference type="GO" id="GO:0005737">
    <property type="term" value="C:cytoplasm"/>
    <property type="evidence" value="ECO:0007669"/>
    <property type="project" value="UniProtKB-SubCell"/>
</dbReference>
<evidence type="ECO:0000256" key="3">
    <source>
        <dbReference type="ARBA" id="ARBA00005043"/>
    </source>
</evidence>
<evidence type="ECO:0000256" key="1">
    <source>
        <dbReference type="ARBA" id="ARBA00004123"/>
    </source>
</evidence>
<keyword evidence="6" id="KW-0963">Cytoplasm</keyword>
<dbReference type="GO" id="GO:0033588">
    <property type="term" value="C:elongator holoenzyme complex"/>
    <property type="evidence" value="ECO:0007669"/>
    <property type="project" value="InterPro"/>
</dbReference>
<dbReference type="InterPro" id="IPR014729">
    <property type="entry name" value="Rossmann-like_a/b/a_fold"/>
</dbReference>
<dbReference type="OrthoDB" id="27911at2759"/>
<sequence length="1285" mass="137690">MAATEASAFAGQVQPRDIFVSAAANRYSHAADWGSIQPDGDGGRISVLAYGSHRSVAFAYNLGESDSSYRGLSQLLPTPFSSPITTLKFIATSLPHAIAFVAGAGNGQAAIWVGEVDGNSQAKSDGLWKPIQWRLAVPLAGMNPQSQSSSAERQSGTVQAIGVLRSQGQPAGIETTLVAIGTSDGTISIWSVDLTHRTGDESSPPALLQTIDASRKGLDTALPLDIAITALPIAHGEIGAFTATSPLLMATASTDRKIVFWLSDGNEGVSFRKVLTLSGHDDWVRSLDFSASFPVANDRQVELASGSQDGSVRLWRIRPHAEAAATGSDAFDVLAKQLEDEASQQNDATGSSLSNKVHAFGTSMGTWAVSFDALLTGHESWVTGVRWQPPILSLDDKTDQPAALLSSSVDNSIILWTPSVSSTTSTKSRLIYPSLSSKDATSSLWLPSQRFGELGVAGAGALGMFGALWTPNWHSSGSKQLILSHAWAGAIHLWGFDEKNNKWESAPAVTGHSLPVKSARWAPEGDWFLTASLDRTARLFGTYNRKTNTAATQITTTSWHELARPQTHGYDICSAAWLDDLSFASAGDEKVARIFAAPQGFVQSAQRLGSKRSAAAQKPTAKQNVLVMALPSIGHIRNPHQLRNPIEAATKESCSSAHKRLVILLFSPAFDALSSASAEGPEETSYDDVESLLRGTYATAWAAANKEDALLLDIDVLLVGQKGFETSLRALAGDESGVEHLWAMEAHSDSLPNSLPSKPVLLKASATAESVNRDEKGPIPSSFPHHRSIALGGTFDHLHVGHKILLSMAALIATDRIVVGVTGDSMLAKKSNAYLLEPLEERIAAVERFLTTFRSTMTPLQQDVVELADVCGPAGSDGSLEALLVTEETLSGADTIAKTREERGLGPLERYVIGVVGAGGEVDVKGDAAELAAAKVGSTAIRKWLSEQSPKVQAVARRKRRRDLKRQGDQADGASSQATNRPMAASAPALGLSNRAIFEGQAPQTETNELGRQVAAQTDEPISSVFTRPPVEEELLVSTLWPELDKLYGHGYELLAVDSSPDNGRLTATSCKSTTAEHSLVRVYDREDNWKEIAVLPGHSLTITRIRFSPNGKWLLTVSRDRSWRLFSREDRQGQVSLSPRTHKESAHARIIWDAAWADDSRTFATAARDKAVKVWRLKATIAAPQEGEDAFELVATVTKLPEAATAVAFDVGNRLAVGLENGDVLIYQLEGSELRKIVSLPRHHGAAVNELAWRSQLDEAQDGQEEQSLLLSAGEDGAVRLTSM</sequence>
<keyword evidence="15" id="KW-1185">Reference proteome</keyword>
<dbReference type="SMART" id="SM00320">
    <property type="entry name" value="WD40"/>
    <property type="match status" value="10"/>
</dbReference>
<dbReference type="Gene3D" id="2.130.10.10">
    <property type="entry name" value="YVTN repeat-like/Quinoprotein amine dehydrogenase"/>
    <property type="match status" value="3"/>
</dbReference>
<comment type="similarity">
    <text evidence="4">Belongs to the WD repeat ELP2 family.</text>
</comment>
<keyword evidence="7 11" id="KW-0853">WD repeat</keyword>
<keyword evidence="10" id="KW-0539">Nucleus</keyword>
<dbReference type="GO" id="GO:0002098">
    <property type="term" value="P:tRNA wobble uridine modification"/>
    <property type="evidence" value="ECO:0007669"/>
    <property type="project" value="InterPro"/>
</dbReference>
<dbReference type="SUPFAM" id="SSF52374">
    <property type="entry name" value="Nucleotidylyl transferase"/>
    <property type="match status" value="1"/>
</dbReference>
<dbReference type="RefSeq" id="XP_025348710.1">
    <property type="nucleotide sequence ID" value="XM_025493837.1"/>
</dbReference>
<dbReference type="Proteomes" id="UP000245942">
    <property type="component" value="Unassembled WGS sequence"/>
</dbReference>
<gene>
    <name evidence="14" type="ORF">BCV69DRAFT_293444</name>
</gene>
<accession>A0A316U8H8</accession>
<evidence type="ECO:0000256" key="6">
    <source>
        <dbReference type="ARBA" id="ARBA00022490"/>
    </source>
</evidence>
<dbReference type="InterPro" id="IPR004821">
    <property type="entry name" value="Cyt_trans-like"/>
</dbReference>
<feature type="region of interest" description="Disordered" evidence="12">
    <location>
        <begin position="952"/>
        <end position="984"/>
    </location>
</feature>
<dbReference type="EMBL" id="KZ819325">
    <property type="protein sequence ID" value="PWN21550.1"/>
    <property type="molecule type" value="Genomic_DNA"/>
</dbReference>
<protein>
    <recommendedName>
        <fullName evidence="5">Elongator complex protein 2</fullName>
    </recommendedName>
</protein>
<proteinExistence type="inferred from homology"/>
<evidence type="ECO:0000256" key="2">
    <source>
        <dbReference type="ARBA" id="ARBA00004496"/>
    </source>
</evidence>
<dbReference type="GO" id="GO:0005634">
    <property type="term" value="C:nucleus"/>
    <property type="evidence" value="ECO:0007669"/>
    <property type="project" value="UniProtKB-SubCell"/>
</dbReference>
<reference evidence="14 15" key="1">
    <citation type="journal article" date="2018" name="Mol. Biol. Evol.">
        <title>Broad Genomic Sampling Reveals a Smut Pathogenic Ancestry of the Fungal Clade Ustilaginomycotina.</title>
        <authorList>
            <person name="Kijpornyongpan T."/>
            <person name="Mondo S.J."/>
            <person name="Barry K."/>
            <person name="Sandor L."/>
            <person name="Lee J."/>
            <person name="Lipzen A."/>
            <person name="Pangilinan J."/>
            <person name="LaButti K."/>
            <person name="Hainaut M."/>
            <person name="Henrissat B."/>
            <person name="Grigoriev I.V."/>
            <person name="Spatafora J.W."/>
            <person name="Aime M.C."/>
        </authorList>
    </citation>
    <scope>NUCLEOTIDE SEQUENCE [LARGE SCALE GENOMIC DNA]</scope>
    <source>
        <strain evidence="14 15">MCA 4718</strain>
    </source>
</reference>
<dbReference type="InterPro" id="IPR036322">
    <property type="entry name" value="WD40_repeat_dom_sf"/>
</dbReference>
<feature type="domain" description="Cytidyltransferase-like" evidence="13">
    <location>
        <begin position="791"/>
        <end position="849"/>
    </location>
</feature>
<keyword evidence="9" id="KW-0677">Repeat</keyword>
<evidence type="ECO:0000256" key="8">
    <source>
        <dbReference type="ARBA" id="ARBA00022694"/>
    </source>
</evidence>
<evidence type="ECO:0000256" key="10">
    <source>
        <dbReference type="ARBA" id="ARBA00023242"/>
    </source>
</evidence>
<dbReference type="Pfam" id="PF01467">
    <property type="entry name" value="CTP_transf_like"/>
    <property type="match status" value="1"/>
</dbReference>
<dbReference type="SUPFAM" id="SSF101908">
    <property type="entry name" value="Putative isomerase YbhE"/>
    <property type="match status" value="1"/>
</dbReference>
<dbReference type="GO" id="GO:0003824">
    <property type="term" value="F:catalytic activity"/>
    <property type="evidence" value="ECO:0007669"/>
    <property type="project" value="InterPro"/>
</dbReference>
<dbReference type="PANTHER" id="PTHR44111">
    <property type="entry name" value="ELONGATOR COMPLEX PROTEIN 2"/>
    <property type="match status" value="1"/>
</dbReference>
<organism evidence="14 15">
    <name type="scientific">Pseudomicrostroma glucosiphilum</name>
    <dbReference type="NCBI Taxonomy" id="1684307"/>
    <lineage>
        <taxon>Eukaryota</taxon>
        <taxon>Fungi</taxon>
        <taxon>Dikarya</taxon>
        <taxon>Basidiomycota</taxon>
        <taxon>Ustilaginomycotina</taxon>
        <taxon>Exobasidiomycetes</taxon>
        <taxon>Microstromatales</taxon>
        <taxon>Microstromatales incertae sedis</taxon>
        <taxon>Pseudomicrostroma</taxon>
    </lineage>
</organism>
<evidence type="ECO:0000313" key="15">
    <source>
        <dbReference type="Proteomes" id="UP000245942"/>
    </source>
</evidence>
<evidence type="ECO:0000256" key="4">
    <source>
        <dbReference type="ARBA" id="ARBA00005881"/>
    </source>
</evidence>
<dbReference type="STRING" id="1684307.A0A316U8H8"/>
<dbReference type="InterPro" id="IPR001680">
    <property type="entry name" value="WD40_rpt"/>
</dbReference>
<keyword evidence="8" id="KW-0819">tRNA processing</keyword>
<evidence type="ECO:0000256" key="7">
    <source>
        <dbReference type="ARBA" id="ARBA00022574"/>
    </source>
</evidence>
<comment type="subcellular location">
    <subcellularLocation>
        <location evidence="2">Cytoplasm</location>
    </subcellularLocation>
    <subcellularLocation>
        <location evidence="1">Nucleus</location>
    </subcellularLocation>
</comment>
<feature type="repeat" description="WD" evidence="11">
    <location>
        <begin position="277"/>
        <end position="325"/>
    </location>
</feature>
<dbReference type="PANTHER" id="PTHR44111:SF1">
    <property type="entry name" value="ELONGATOR COMPLEX PROTEIN 2"/>
    <property type="match status" value="1"/>
</dbReference>
<dbReference type="PROSITE" id="PS50082">
    <property type="entry name" value="WD_REPEATS_2"/>
    <property type="match status" value="4"/>
</dbReference>
<dbReference type="GeneID" id="37015571"/>
<feature type="repeat" description="WD" evidence="11">
    <location>
        <begin position="509"/>
        <end position="550"/>
    </location>
</feature>
<dbReference type="InterPro" id="IPR015943">
    <property type="entry name" value="WD40/YVTN_repeat-like_dom_sf"/>
</dbReference>
<dbReference type="SUPFAM" id="SSF50978">
    <property type="entry name" value="WD40 repeat-like"/>
    <property type="match status" value="2"/>
</dbReference>
<dbReference type="PROSITE" id="PS50294">
    <property type="entry name" value="WD_REPEATS_REGION"/>
    <property type="match status" value="2"/>
</dbReference>
<name>A0A316U8H8_9BASI</name>
<feature type="repeat" description="WD" evidence="11">
    <location>
        <begin position="1096"/>
        <end position="1128"/>
    </location>
</feature>
<comment type="pathway">
    <text evidence="3">tRNA modification; 5-methoxycarbonylmethyl-2-thiouridine-tRNA biosynthesis.</text>
</comment>
<evidence type="ECO:0000256" key="11">
    <source>
        <dbReference type="PROSITE-ProRule" id="PRU00221"/>
    </source>
</evidence>
<dbReference type="CDD" id="cd02164">
    <property type="entry name" value="PPAT_CoAS"/>
    <property type="match status" value="1"/>
</dbReference>
<dbReference type="UniPathway" id="UPA00988"/>
<evidence type="ECO:0000259" key="13">
    <source>
        <dbReference type="Pfam" id="PF01467"/>
    </source>
</evidence>
<evidence type="ECO:0000313" key="14">
    <source>
        <dbReference type="EMBL" id="PWN21550.1"/>
    </source>
</evidence>
<evidence type="ECO:0000256" key="9">
    <source>
        <dbReference type="ARBA" id="ARBA00022737"/>
    </source>
</evidence>
<dbReference type="Pfam" id="PF00400">
    <property type="entry name" value="WD40"/>
    <property type="match status" value="5"/>
</dbReference>
<dbReference type="InterPro" id="IPR037289">
    <property type="entry name" value="Elp2"/>
</dbReference>